<comment type="caution">
    <text evidence="6">The sequence shown here is derived from an EMBL/GenBank/DDBJ whole genome shotgun (WGS) entry which is preliminary data.</text>
</comment>
<evidence type="ECO:0000256" key="4">
    <source>
        <dbReference type="ARBA" id="ARBA00022833"/>
    </source>
</evidence>
<dbReference type="SUPFAM" id="SSF55486">
    <property type="entry name" value="Metalloproteases ('zincins'), catalytic domain"/>
    <property type="match status" value="1"/>
</dbReference>
<dbReference type="Gene3D" id="3.40.390.10">
    <property type="entry name" value="Collagenase (Catalytic Domain)"/>
    <property type="match status" value="1"/>
</dbReference>
<evidence type="ECO:0000256" key="3">
    <source>
        <dbReference type="ARBA" id="ARBA00022801"/>
    </source>
</evidence>
<dbReference type="EMBL" id="BDQI01000015">
    <property type="protein sequence ID" value="GAX54755.1"/>
    <property type="molecule type" value="Genomic_DNA"/>
</dbReference>
<dbReference type="GO" id="GO:0008270">
    <property type="term" value="F:zinc ion binding"/>
    <property type="evidence" value="ECO:0007669"/>
    <property type="project" value="InterPro"/>
</dbReference>
<gene>
    <name evidence="6" type="ORF">SO3561_06308</name>
</gene>
<evidence type="ECO:0000259" key="5">
    <source>
        <dbReference type="Pfam" id="PF00413"/>
    </source>
</evidence>
<keyword evidence="1" id="KW-0645">Protease</keyword>
<keyword evidence="4" id="KW-0862">Zinc</keyword>
<dbReference type="GO" id="GO:0031012">
    <property type="term" value="C:extracellular matrix"/>
    <property type="evidence" value="ECO:0007669"/>
    <property type="project" value="InterPro"/>
</dbReference>
<dbReference type="InterPro" id="IPR024079">
    <property type="entry name" value="MetalloPept_cat_dom_sf"/>
</dbReference>
<evidence type="ECO:0000256" key="2">
    <source>
        <dbReference type="ARBA" id="ARBA00022723"/>
    </source>
</evidence>
<dbReference type="InterPro" id="IPR001818">
    <property type="entry name" value="Pept_M10_metallopeptidase"/>
</dbReference>
<evidence type="ECO:0000313" key="6">
    <source>
        <dbReference type="EMBL" id="GAX54755.1"/>
    </source>
</evidence>
<accession>A0A250VKP9</accession>
<proteinExistence type="predicted"/>
<feature type="domain" description="Peptidase M10 metallopeptidase" evidence="5">
    <location>
        <begin position="144"/>
        <end position="190"/>
    </location>
</feature>
<dbReference type="AlphaFoldDB" id="A0A250VKP9"/>
<reference evidence="7" key="1">
    <citation type="submission" date="2017-05" db="EMBL/GenBank/DDBJ databases">
        <title>Streptomyces olivochromogenes NBRC 3561 whole genome shotgun sequence.</title>
        <authorList>
            <person name="Dohra H."/>
            <person name="Kodani S."/>
        </authorList>
    </citation>
    <scope>NUCLEOTIDE SEQUENCE [LARGE SCALE GENOMIC DNA]</scope>
    <source>
        <strain evidence="7">NBRC 3561</strain>
    </source>
</reference>
<keyword evidence="2" id="KW-0479">Metal-binding</keyword>
<sequence length="228" mass="26125">MKRHKNLIRFLGAMLLLLLLFNNARLMARAREAATHKPPVQPTKGHGWKLSNNTGLKRNQTYVVTFRDEESRKKLKPYVKIGLDQLNAMPEMKSAHIRFNIANKNHYVPLPGKDNYQARPGTYTFVYGLKSWPKGDWSSSTMGGVVWINEGYWYKTGKLHAHDYAVKNIVTHELGHLLGLDHCDKEAGLNPLMCELGDPRTFERQGLFREPDLNGIRYLIINARMGVQ</sequence>
<name>A0A250VKP9_STROL</name>
<evidence type="ECO:0000313" key="7">
    <source>
        <dbReference type="Proteomes" id="UP000217446"/>
    </source>
</evidence>
<dbReference type="Pfam" id="PF00413">
    <property type="entry name" value="Peptidase_M10"/>
    <property type="match status" value="1"/>
</dbReference>
<keyword evidence="7" id="KW-1185">Reference proteome</keyword>
<dbReference type="Proteomes" id="UP000217446">
    <property type="component" value="Unassembled WGS sequence"/>
</dbReference>
<organism evidence="6 7">
    <name type="scientific">Streptomyces olivochromogenes</name>
    <dbReference type="NCBI Taxonomy" id="1963"/>
    <lineage>
        <taxon>Bacteria</taxon>
        <taxon>Bacillati</taxon>
        <taxon>Actinomycetota</taxon>
        <taxon>Actinomycetes</taxon>
        <taxon>Kitasatosporales</taxon>
        <taxon>Streptomycetaceae</taxon>
        <taxon>Streptomyces</taxon>
    </lineage>
</organism>
<keyword evidence="3" id="KW-0378">Hydrolase</keyword>
<dbReference type="GO" id="GO:0006508">
    <property type="term" value="P:proteolysis"/>
    <property type="evidence" value="ECO:0007669"/>
    <property type="project" value="UniProtKB-KW"/>
</dbReference>
<protein>
    <recommendedName>
        <fullName evidence="5">Peptidase M10 metallopeptidase domain-containing protein</fullName>
    </recommendedName>
</protein>
<evidence type="ECO:0000256" key="1">
    <source>
        <dbReference type="ARBA" id="ARBA00022670"/>
    </source>
</evidence>
<dbReference type="GO" id="GO:0004222">
    <property type="term" value="F:metalloendopeptidase activity"/>
    <property type="evidence" value="ECO:0007669"/>
    <property type="project" value="InterPro"/>
</dbReference>